<evidence type="ECO:0000259" key="3">
    <source>
        <dbReference type="PROSITE" id="PS50158"/>
    </source>
</evidence>
<dbReference type="Pfam" id="PF00098">
    <property type="entry name" value="zf-CCHC"/>
    <property type="match status" value="1"/>
</dbReference>
<feature type="compositionally biased region" description="Basic and acidic residues" evidence="2">
    <location>
        <begin position="60"/>
        <end position="70"/>
    </location>
</feature>
<organism evidence="4 5">
    <name type="scientific">Zingiber officinale</name>
    <name type="common">Ginger</name>
    <name type="synonym">Amomum zingiber</name>
    <dbReference type="NCBI Taxonomy" id="94328"/>
    <lineage>
        <taxon>Eukaryota</taxon>
        <taxon>Viridiplantae</taxon>
        <taxon>Streptophyta</taxon>
        <taxon>Embryophyta</taxon>
        <taxon>Tracheophyta</taxon>
        <taxon>Spermatophyta</taxon>
        <taxon>Magnoliopsida</taxon>
        <taxon>Liliopsida</taxon>
        <taxon>Zingiberales</taxon>
        <taxon>Zingiberaceae</taxon>
        <taxon>Zingiber</taxon>
    </lineage>
</organism>
<feature type="domain" description="CCHC-type" evidence="3">
    <location>
        <begin position="79"/>
        <end position="94"/>
    </location>
</feature>
<dbReference type="GO" id="GO:0003676">
    <property type="term" value="F:nucleic acid binding"/>
    <property type="evidence" value="ECO:0007669"/>
    <property type="project" value="InterPro"/>
</dbReference>
<dbReference type="Proteomes" id="UP000734854">
    <property type="component" value="Unassembled WGS sequence"/>
</dbReference>
<feature type="region of interest" description="Disordered" evidence="2">
    <location>
        <begin position="1"/>
        <end position="70"/>
    </location>
</feature>
<evidence type="ECO:0000313" key="4">
    <source>
        <dbReference type="EMBL" id="KAG6478457.1"/>
    </source>
</evidence>
<dbReference type="AlphaFoldDB" id="A0A8J5F4T3"/>
<proteinExistence type="predicted"/>
<keyword evidence="1" id="KW-0862">Zinc</keyword>
<dbReference type="PROSITE" id="PS50158">
    <property type="entry name" value="ZF_CCHC"/>
    <property type="match status" value="1"/>
</dbReference>
<comment type="caution">
    <text evidence="4">The sequence shown here is derived from an EMBL/GenBank/DDBJ whole genome shotgun (WGS) entry which is preliminary data.</text>
</comment>
<gene>
    <name evidence="4" type="ORF">ZIOFF_061900</name>
</gene>
<evidence type="ECO:0000256" key="2">
    <source>
        <dbReference type="SAM" id="MobiDB-lite"/>
    </source>
</evidence>
<sequence length="312" mass="35740">MQRRRREPMEQALQTKLTIIDQKEESNTEGSQENGGGRGNFRGRSRGRGRGRGFARGRGRSKDNNQGKDQRYDKRNVGCYTCNKFGHYATECRSNNVQGNANYASKEDNAMAKAFDMIDMRLMSYFLGLEVKQGVDGIFMSQEQYANEVLKRFRMDDCNPVNTPVDCGTKLSKNDEGKTIDPIRFKSLVGSLRYLTCTRPDILYEVGLVSRFMEEPKETHWKAAKRILRYVRGTMNHGLFYSHSNNSQLVGYSDIDWGGDCDDQRIEALPALHFSLEIRHFLGCQRNNLLLLFPLVKQSTLLHPHVLVMLYG</sequence>
<evidence type="ECO:0000256" key="1">
    <source>
        <dbReference type="PROSITE-ProRule" id="PRU00047"/>
    </source>
</evidence>
<dbReference type="SMART" id="SM00343">
    <property type="entry name" value="ZnF_C2HC"/>
    <property type="match status" value="1"/>
</dbReference>
<reference evidence="4 5" key="1">
    <citation type="submission" date="2020-08" db="EMBL/GenBank/DDBJ databases">
        <title>Plant Genome Project.</title>
        <authorList>
            <person name="Zhang R.-G."/>
        </authorList>
    </citation>
    <scope>NUCLEOTIDE SEQUENCE [LARGE SCALE GENOMIC DNA]</scope>
    <source>
        <tissue evidence="4">Rhizome</tissue>
    </source>
</reference>
<dbReference type="Gene3D" id="4.10.60.10">
    <property type="entry name" value="Zinc finger, CCHC-type"/>
    <property type="match status" value="1"/>
</dbReference>
<dbReference type="InterPro" id="IPR001878">
    <property type="entry name" value="Znf_CCHC"/>
</dbReference>
<dbReference type="GO" id="GO:0008270">
    <property type="term" value="F:zinc ion binding"/>
    <property type="evidence" value="ECO:0007669"/>
    <property type="project" value="UniProtKB-KW"/>
</dbReference>
<dbReference type="EMBL" id="JACMSC010000017">
    <property type="protein sequence ID" value="KAG6478457.1"/>
    <property type="molecule type" value="Genomic_DNA"/>
</dbReference>
<keyword evidence="5" id="KW-1185">Reference proteome</keyword>
<evidence type="ECO:0000313" key="5">
    <source>
        <dbReference type="Proteomes" id="UP000734854"/>
    </source>
</evidence>
<dbReference type="InterPro" id="IPR036875">
    <property type="entry name" value="Znf_CCHC_sf"/>
</dbReference>
<dbReference type="Pfam" id="PF07727">
    <property type="entry name" value="RVT_2"/>
    <property type="match status" value="1"/>
</dbReference>
<feature type="compositionally biased region" description="Basic residues" evidence="2">
    <location>
        <begin position="41"/>
        <end position="59"/>
    </location>
</feature>
<keyword evidence="1" id="KW-0863">Zinc-finger</keyword>
<keyword evidence="1" id="KW-0479">Metal-binding</keyword>
<dbReference type="SUPFAM" id="SSF57756">
    <property type="entry name" value="Retrovirus zinc finger-like domains"/>
    <property type="match status" value="1"/>
</dbReference>
<accession>A0A8J5F4T3</accession>
<protein>
    <recommendedName>
        <fullName evidence="3">CCHC-type domain-containing protein</fullName>
    </recommendedName>
</protein>
<name>A0A8J5F4T3_ZINOF</name>
<dbReference type="PANTHER" id="PTHR11439:SF483">
    <property type="entry name" value="PEPTIDE SYNTHASE GLIP-LIKE, PUTATIVE (AFU_ORTHOLOGUE AFUA_3G12920)-RELATED"/>
    <property type="match status" value="1"/>
</dbReference>
<dbReference type="InterPro" id="IPR013103">
    <property type="entry name" value="RVT_2"/>
</dbReference>
<dbReference type="PANTHER" id="PTHR11439">
    <property type="entry name" value="GAG-POL-RELATED RETROTRANSPOSON"/>
    <property type="match status" value="1"/>
</dbReference>